<reference evidence="1 2" key="2">
    <citation type="submission" date="2018-03" db="EMBL/GenBank/DDBJ databases">
        <title>Genetic Diversity and Phenotypic Plasticity of AHL Mediated Quorum Sensing in Environmental Strains of Vibrio mediterranei.</title>
        <authorList>
            <person name="Lantoine F."/>
            <person name="Vouve F."/>
        </authorList>
    </citation>
    <scope>NUCLEOTIDE SEQUENCE [LARGE SCALE GENOMIC DNA]</scope>
    <source>
        <strain evidence="1 2">17LN0615E</strain>
    </source>
</reference>
<protein>
    <recommendedName>
        <fullName evidence="3">Integrase</fullName>
    </recommendedName>
</protein>
<evidence type="ECO:0000313" key="1">
    <source>
        <dbReference type="EMBL" id="PRQ66492.1"/>
    </source>
</evidence>
<dbReference type="EMBL" id="NWTN01000011">
    <property type="protein sequence ID" value="PRQ66492.1"/>
    <property type="molecule type" value="Genomic_DNA"/>
</dbReference>
<keyword evidence="2" id="KW-1185">Reference proteome</keyword>
<comment type="caution">
    <text evidence="1">The sequence shown here is derived from an EMBL/GenBank/DDBJ whole genome shotgun (WGS) entry which is preliminary data.</text>
</comment>
<sequence length="252" mass="29190">MREVHQKAIEQLHRDRTARAKSKGRSYHPSSTHIGWTAVRVKQDGSYDQLPPYLNTVFKACREFIDNPQRFKELSKWSCMRRQDTRVNVAKVLVVLLARSDLIDGKIGIPTEEGMNTLSHDEIMKEYVLRWGEMIEDSKYYTVMRHLRNAGVLSVLQLRIELPGCEEKTYRSAASYKQLSIQFFKELKVTMYENIAVMIYNNRSQAESKGFQFHWIEYARIASKVVLNTMAATLNATMAITTPHPHTFQSPT</sequence>
<evidence type="ECO:0000313" key="2">
    <source>
        <dbReference type="Proteomes" id="UP000238163"/>
    </source>
</evidence>
<dbReference type="Proteomes" id="UP000238163">
    <property type="component" value="Unassembled WGS sequence"/>
</dbReference>
<reference evidence="1 2" key="1">
    <citation type="submission" date="2017-09" db="EMBL/GenBank/DDBJ databases">
        <authorList>
            <person name="Girard L."/>
            <person name="Lami R."/>
            <person name="Suzuki M."/>
            <person name="Baudart J."/>
        </authorList>
    </citation>
    <scope>NUCLEOTIDE SEQUENCE [LARGE SCALE GENOMIC DNA]</scope>
    <source>
        <strain evidence="1 2">17LN0615E</strain>
    </source>
</reference>
<proteinExistence type="predicted"/>
<name>A0ABX5D9Y4_9VIBR</name>
<gene>
    <name evidence="1" type="ORF">COR51_16280</name>
</gene>
<organism evidence="1 2">
    <name type="scientific">Vibrio mediterranei</name>
    <dbReference type="NCBI Taxonomy" id="689"/>
    <lineage>
        <taxon>Bacteria</taxon>
        <taxon>Pseudomonadati</taxon>
        <taxon>Pseudomonadota</taxon>
        <taxon>Gammaproteobacteria</taxon>
        <taxon>Vibrionales</taxon>
        <taxon>Vibrionaceae</taxon>
        <taxon>Vibrio</taxon>
    </lineage>
</organism>
<accession>A0ABX5D9Y4</accession>
<evidence type="ECO:0008006" key="3">
    <source>
        <dbReference type="Google" id="ProtNLM"/>
    </source>
</evidence>